<evidence type="ECO:0008006" key="5">
    <source>
        <dbReference type="Google" id="ProtNLM"/>
    </source>
</evidence>
<evidence type="ECO:0000259" key="2">
    <source>
        <dbReference type="Pfam" id="PF13280"/>
    </source>
</evidence>
<reference evidence="3 4" key="1">
    <citation type="submission" date="2016-09" db="EMBL/GenBank/DDBJ databases">
        <authorList>
            <person name="Capua I."/>
            <person name="De Benedictis P."/>
            <person name="Joannis T."/>
            <person name="Lombin L.H."/>
            <person name="Cattoli G."/>
        </authorList>
    </citation>
    <scope>NUCLEOTIDE SEQUENCE [LARGE SCALE GENOMIC DNA]</scope>
    <source>
        <strain evidence="3 4">LMG 25899</strain>
    </source>
</reference>
<dbReference type="OrthoDB" id="9815009at2"/>
<dbReference type="Proteomes" id="UP000095256">
    <property type="component" value="Unassembled WGS sequence"/>
</dbReference>
<feature type="domain" description="Helix-turn-helix type 11" evidence="1">
    <location>
        <begin position="11"/>
        <end position="60"/>
    </location>
</feature>
<dbReference type="Gene3D" id="1.10.10.10">
    <property type="entry name" value="Winged helix-like DNA-binding domain superfamily/Winged helix DNA-binding domain"/>
    <property type="match status" value="1"/>
</dbReference>
<dbReference type="Pfam" id="PF13280">
    <property type="entry name" value="WYL"/>
    <property type="match status" value="1"/>
</dbReference>
<dbReference type="AlphaFoldDB" id="A0A1E5KVT8"/>
<keyword evidence="4" id="KW-1185">Reference proteome</keyword>
<gene>
    <name evidence="3" type="ORF">BCR26_15660</name>
</gene>
<dbReference type="PROSITE" id="PS52050">
    <property type="entry name" value="WYL"/>
    <property type="match status" value="1"/>
</dbReference>
<dbReference type="InterPro" id="IPR026881">
    <property type="entry name" value="WYL_dom"/>
</dbReference>
<dbReference type="InterPro" id="IPR051534">
    <property type="entry name" value="CBASS_pafABC_assoc_protein"/>
</dbReference>
<dbReference type="InterPro" id="IPR036390">
    <property type="entry name" value="WH_DNA-bd_sf"/>
</dbReference>
<evidence type="ECO:0000313" key="3">
    <source>
        <dbReference type="EMBL" id="OEH81749.1"/>
    </source>
</evidence>
<dbReference type="PIRSF" id="PIRSF016838">
    <property type="entry name" value="PafC"/>
    <property type="match status" value="1"/>
</dbReference>
<evidence type="ECO:0000259" key="1">
    <source>
        <dbReference type="Pfam" id="PF08279"/>
    </source>
</evidence>
<dbReference type="SUPFAM" id="SSF46785">
    <property type="entry name" value="Winged helix' DNA-binding domain"/>
    <property type="match status" value="1"/>
</dbReference>
<dbReference type="InterPro" id="IPR036388">
    <property type="entry name" value="WH-like_DNA-bd_sf"/>
</dbReference>
<dbReference type="InterPro" id="IPR028349">
    <property type="entry name" value="PafC-like"/>
</dbReference>
<dbReference type="RefSeq" id="WP_069699309.1">
    <property type="nucleotide sequence ID" value="NZ_JAGGMA010000041.1"/>
</dbReference>
<accession>A0A1E5KVT8</accession>
<dbReference type="PANTHER" id="PTHR34580:SF9">
    <property type="entry name" value="SLL5097 PROTEIN"/>
    <property type="match status" value="1"/>
</dbReference>
<dbReference type="PANTHER" id="PTHR34580">
    <property type="match status" value="1"/>
</dbReference>
<name>A0A1E5KVT8_9ENTE</name>
<feature type="domain" description="WYL" evidence="2">
    <location>
        <begin position="140"/>
        <end position="205"/>
    </location>
</feature>
<sequence length="309" mass="36056">MRKEQILYSMIWYIQSKKEFTAQELADEFKVSVRSIYRYITDLAELGVYVESKKGRNGGFRVLPNQVLPSIMFTKDELFSLYFAIESLTEYKDFPFKLNGTAAKEKLLSVVPIELRQKLEKFSDHFQLSTPKQAVSSLYLNDLIKATLEGVVIKIDYQSKQQQSEKIVEPIGIYASNGYWYFVAFDKRIQEARHYRVDRIKQLTMMEEQVETVRVLEPEIYSPRKKVDLFVELTKKGVQQCRENRYVHSYVQETKEGLGVLSMIIDEADIPFTTDFFLLLGKEAKVREPQVMVAKLKEKANELLAQYSD</sequence>
<dbReference type="Pfam" id="PF08279">
    <property type="entry name" value="HTH_11"/>
    <property type="match status" value="1"/>
</dbReference>
<organism evidence="3 4">
    <name type="scientific">Enterococcus rivorum</name>
    <dbReference type="NCBI Taxonomy" id="762845"/>
    <lineage>
        <taxon>Bacteria</taxon>
        <taxon>Bacillati</taxon>
        <taxon>Bacillota</taxon>
        <taxon>Bacilli</taxon>
        <taxon>Lactobacillales</taxon>
        <taxon>Enterococcaceae</taxon>
        <taxon>Enterococcus</taxon>
    </lineage>
</organism>
<protein>
    <recommendedName>
        <fullName evidence="5">DNA-binding transcriptional regulator</fullName>
    </recommendedName>
</protein>
<dbReference type="InterPro" id="IPR013196">
    <property type="entry name" value="HTH_11"/>
</dbReference>
<dbReference type="STRING" id="762845.BCR26_15660"/>
<evidence type="ECO:0000313" key="4">
    <source>
        <dbReference type="Proteomes" id="UP000095256"/>
    </source>
</evidence>
<dbReference type="EMBL" id="MIEK01000036">
    <property type="protein sequence ID" value="OEH81749.1"/>
    <property type="molecule type" value="Genomic_DNA"/>
</dbReference>
<proteinExistence type="predicted"/>
<comment type="caution">
    <text evidence="3">The sequence shown here is derived from an EMBL/GenBank/DDBJ whole genome shotgun (WGS) entry which is preliminary data.</text>
</comment>